<name>A0ABW0S4X1_9BURK</name>
<dbReference type="Pfam" id="PF25601">
    <property type="entry name" value="AAA_lid_14"/>
    <property type="match status" value="1"/>
</dbReference>
<keyword evidence="3" id="KW-0805">Transcription regulation</keyword>
<feature type="domain" description="Sigma-54 factor interaction" evidence="6">
    <location>
        <begin position="148"/>
        <end position="372"/>
    </location>
</feature>
<keyword evidence="8" id="KW-1185">Reference proteome</keyword>
<dbReference type="InterPro" id="IPR027417">
    <property type="entry name" value="P-loop_NTPase"/>
</dbReference>
<evidence type="ECO:0000256" key="3">
    <source>
        <dbReference type="ARBA" id="ARBA00023015"/>
    </source>
</evidence>
<evidence type="ECO:0000256" key="1">
    <source>
        <dbReference type="ARBA" id="ARBA00022741"/>
    </source>
</evidence>
<dbReference type="InterPro" id="IPR002078">
    <property type="entry name" value="Sigma_54_int"/>
</dbReference>
<evidence type="ECO:0000256" key="4">
    <source>
        <dbReference type="ARBA" id="ARBA00023125"/>
    </source>
</evidence>
<dbReference type="Pfam" id="PF00158">
    <property type="entry name" value="Sigma54_activat"/>
    <property type="match status" value="1"/>
</dbReference>
<dbReference type="Gene3D" id="1.10.8.60">
    <property type="match status" value="1"/>
</dbReference>
<keyword evidence="1" id="KW-0547">Nucleotide-binding</keyword>
<dbReference type="RefSeq" id="WP_379777205.1">
    <property type="nucleotide sequence ID" value="NZ_JBHSMZ010000026.1"/>
</dbReference>
<organism evidence="7 8">
    <name type="scientific">Massilia aerilata</name>
    <dbReference type="NCBI Taxonomy" id="453817"/>
    <lineage>
        <taxon>Bacteria</taxon>
        <taxon>Pseudomonadati</taxon>
        <taxon>Pseudomonadota</taxon>
        <taxon>Betaproteobacteria</taxon>
        <taxon>Burkholderiales</taxon>
        <taxon>Oxalobacteraceae</taxon>
        <taxon>Telluria group</taxon>
        <taxon>Massilia</taxon>
    </lineage>
</organism>
<protein>
    <submittedName>
        <fullName evidence="7">Sigma 54-interacting transcriptional regulator</fullName>
    </submittedName>
</protein>
<dbReference type="SMART" id="SM00382">
    <property type="entry name" value="AAA"/>
    <property type="match status" value="1"/>
</dbReference>
<dbReference type="Pfam" id="PF02954">
    <property type="entry name" value="HTH_8"/>
    <property type="match status" value="1"/>
</dbReference>
<evidence type="ECO:0000256" key="2">
    <source>
        <dbReference type="ARBA" id="ARBA00022840"/>
    </source>
</evidence>
<dbReference type="EMBL" id="JBHSMZ010000026">
    <property type="protein sequence ID" value="MFC5552078.1"/>
    <property type="molecule type" value="Genomic_DNA"/>
</dbReference>
<dbReference type="SUPFAM" id="SSF52540">
    <property type="entry name" value="P-loop containing nucleoside triphosphate hydrolases"/>
    <property type="match status" value="1"/>
</dbReference>
<evidence type="ECO:0000259" key="6">
    <source>
        <dbReference type="PROSITE" id="PS50045"/>
    </source>
</evidence>
<keyword evidence="2" id="KW-0067">ATP-binding</keyword>
<dbReference type="Gene3D" id="3.40.50.300">
    <property type="entry name" value="P-loop containing nucleotide triphosphate hydrolases"/>
    <property type="match status" value="1"/>
</dbReference>
<comment type="caution">
    <text evidence="7">The sequence shown here is derived from an EMBL/GenBank/DDBJ whole genome shotgun (WGS) entry which is preliminary data.</text>
</comment>
<dbReference type="InterPro" id="IPR058031">
    <property type="entry name" value="AAA_lid_NorR"/>
</dbReference>
<proteinExistence type="predicted"/>
<dbReference type="InterPro" id="IPR002197">
    <property type="entry name" value="HTH_Fis"/>
</dbReference>
<dbReference type="PANTHER" id="PTHR32071">
    <property type="entry name" value="TRANSCRIPTIONAL REGULATORY PROTEIN"/>
    <property type="match status" value="1"/>
</dbReference>
<keyword evidence="4" id="KW-0238">DNA-binding</keyword>
<dbReference type="Proteomes" id="UP001596086">
    <property type="component" value="Unassembled WGS sequence"/>
</dbReference>
<sequence>MHDADITLTSPLPGATGAGPAILALTVLWHPDPSRIGAQYLEPDARGVVELSRFLPLFAQAGEDGLGLGHGGVSRLPVRIAREAGGGLSLAPPESRMAVEVNGVEIDRPVVLAPAQLEQGVVLGLGRAILLCIHWTDRLPRNNKVPGLLGVSSGAIKVRELIYAVASTDMPVLLLGETGTGKEVAARAIHALGRRAAAPLVAVNMAVMNEGLAAAELFGATRGAYTGAQSARAGLFAEADGATLFLDEIGNTPANVQPMLLRVLESGQYRPLGGDTDRRSSARVIAATDQDLNGQDFNQALLRRLERFVISLPPLRARREDIGVLLLHYLERAREDGSQAPPLPFAFASACANYDWPGNVRQLAHVLGRALLEWQAGQEPVFETLVKVRRATPAMPAASVPAKRRALGEFDEEEILAAMHNNGWRIQGAAGELGISRPSMYKLIEAHPAIRRPEDIAADELAENLEKSGGDVERCAALLRTPLEALRRHLRGLGLLG</sequence>
<dbReference type="PROSITE" id="PS00688">
    <property type="entry name" value="SIGMA54_INTERACT_3"/>
    <property type="match status" value="1"/>
</dbReference>
<accession>A0ABW0S4X1</accession>
<keyword evidence="5" id="KW-0804">Transcription</keyword>
<gene>
    <name evidence="7" type="ORF">ACFPO9_26480</name>
</gene>
<dbReference type="CDD" id="cd00009">
    <property type="entry name" value="AAA"/>
    <property type="match status" value="1"/>
</dbReference>
<evidence type="ECO:0000256" key="5">
    <source>
        <dbReference type="ARBA" id="ARBA00023163"/>
    </source>
</evidence>
<dbReference type="InterPro" id="IPR025944">
    <property type="entry name" value="Sigma_54_int_dom_CS"/>
</dbReference>
<evidence type="ECO:0000313" key="8">
    <source>
        <dbReference type="Proteomes" id="UP001596086"/>
    </source>
</evidence>
<dbReference type="InterPro" id="IPR003593">
    <property type="entry name" value="AAA+_ATPase"/>
</dbReference>
<dbReference type="Gene3D" id="1.10.10.60">
    <property type="entry name" value="Homeodomain-like"/>
    <property type="match status" value="1"/>
</dbReference>
<dbReference type="PANTHER" id="PTHR32071:SF117">
    <property type="entry name" value="PTS-DEPENDENT DIHYDROXYACETONE KINASE OPERON REGULATORY PROTEIN-RELATED"/>
    <property type="match status" value="1"/>
</dbReference>
<dbReference type="PROSITE" id="PS50045">
    <property type="entry name" value="SIGMA54_INTERACT_4"/>
    <property type="match status" value="1"/>
</dbReference>
<reference evidence="8" key="1">
    <citation type="journal article" date="2019" name="Int. J. Syst. Evol. Microbiol.">
        <title>The Global Catalogue of Microorganisms (GCM) 10K type strain sequencing project: providing services to taxonomists for standard genome sequencing and annotation.</title>
        <authorList>
            <consortium name="The Broad Institute Genomics Platform"/>
            <consortium name="The Broad Institute Genome Sequencing Center for Infectious Disease"/>
            <person name="Wu L."/>
            <person name="Ma J."/>
        </authorList>
    </citation>
    <scope>NUCLEOTIDE SEQUENCE [LARGE SCALE GENOMIC DNA]</scope>
    <source>
        <strain evidence="8">CGMCC 4.5798</strain>
    </source>
</reference>
<evidence type="ECO:0000313" key="7">
    <source>
        <dbReference type="EMBL" id="MFC5552078.1"/>
    </source>
</evidence>